<dbReference type="GO" id="GO:0000287">
    <property type="term" value="F:magnesium ion binding"/>
    <property type="evidence" value="ECO:0007669"/>
    <property type="project" value="InterPro"/>
</dbReference>
<gene>
    <name evidence="7" type="ORF">EDC19_1834</name>
</gene>
<dbReference type="Gene3D" id="3.90.80.10">
    <property type="entry name" value="Inorganic pyrophosphatase"/>
    <property type="match status" value="1"/>
</dbReference>
<accession>A0A4R1MQ78</accession>
<dbReference type="Proteomes" id="UP000294545">
    <property type="component" value="Unassembled WGS sequence"/>
</dbReference>
<dbReference type="PANTHER" id="PTHR43046">
    <property type="entry name" value="GDP-MANNOSE MANNOSYL HYDROLASE"/>
    <property type="match status" value="1"/>
</dbReference>
<dbReference type="GO" id="GO:0006796">
    <property type="term" value="P:phosphate-containing compound metabolic process"/>
    <property type="evidence" value="ECO:0007669"/>
    <property type="project" value="InterPro"/>
</dbReference>
<proteinExistence type="predicted"/>
<dbReference type="SUPFAM" id="SSF55811">
    <property type="entry name" value="Nudix"/>
    <property type="match status" value="1"/>
</dbReference>
<comment type="caution">
    <text evidence="7">The sequence shown here is derived from an EMBL/GenBank/DDBJ whole genome shotgun (WGS) entry which is preliminary data.</text>
</comment>
<dbReference type="Pfam" id="PF00293">
    <property type="entry name" value="NUDIX"/>
    <property type="match status" value="1"/>
</dbReference>
<dbReference type="PROSITE" id="PS00893">
    <property type="entry name" value="NUDIX_BOX"/>
    <property type="match status" value="1"/>
</dbReference>
<reference evidence="7 8" key="1">
    <citation type="submission" date="2019-03" db="EMBL/GenBank/DDBJ databases">
        <title>Genomic Encyclopedia of Type Strains, Phase IV (KMG-IV): sequencing the most valuable type-strain genomes for metagenomic binning, comparative biology and taxonomic classification.</title>
        <authorList>
            <person name="Goeker M."/>
        </authorList>
    </citation>
    <scope>NUCLEOTIDE SEQUENCE [LARGE SCALE GENOMIC DNA]</scope>
    <source>
        <strain evidence="7 8">DSM 24176</strain>
    </source>
</reference>
<keyword evidence="3" id="KW-0479">Metal-binding</keyword>
<keyword evidence="5" id="KW-0460">Magnesium</keyword>
<comment type="cofactor">
    <cofactor evidence="1">
        <name>Mg(2+)</name>
        <dbReference type="ChEBI" id="CHEBI:18420"/>
    </cofactor>
</comment>
<dbReference type="Pfam" id="PF00719">
    <property type="entry name" value="Pyrophosphatase"/>
    <property type="match status" value="1"/>
</dbReference>
<dbReference type="GO" id="GO:0004427">
    <property type="term" value="F:inorganic diphosphate phosphatase activity"/>
    <property type="evidence" value="ECO:0007669"/>
    <property type="project" value="UniProtKB-EC"/>
</dbReference>
<organism evidence="7 8">
    <name type="scientific">Natranaerovirga hydrolytica</name>
    <dbReference type="NCBI Taxonomy" id="680378"/>
    <lineage>
        <taxon>Bacteria</taxon>
        <taxon>Bacillati</taxon>
        <taxon>Bacillota</taxon>
        <taxon>Clostridia</taxon>
        <taxon>Lachnospirales</taxon>
        <taxon>Natranaerovirgaceae</taxon>
        <taxon>Natranaerovirga</taxon>
    </lineage>
</organism>
<dbReference type="InterPro" id="IPR000086">
    <property type="entry name" value="NUDIX_hydrolase_dom"/>
</dbReference>
<dbReference type="GO" id="GO:0005737">
    <property type="term" value="C:cytoplasm"/>
    <property type="evidence" value="ECO:0007669"/>
    <property type="project" value="InterPro"/>
</dbReference>
<evidence type="ECO:0000313" key="7">
    <source>
        <dbReference type="EMBL" id="TCK92679.1"/>
    </source>
</evidence>
<dbReference type="InterPro" id="IPR036649">
    <property type="entry name" value="Pyrophosphatase_sf"/>
</dbReference>
<name>A0A4R1MQ78_9FIRM</name>
<dbReference type="PROSITE" id="PS51462">
    <property type="entry name" value="NUDIX"/>
    <property type="match status" value="1"/>
</dbReference>
<evidence type="ECO:0000256" key="1">
    <source>
        <dbReference type="ARBA" id="ARBA00001946"/>
    </source>
</evidence>
<protein>
    <recommendedName>
        <fullName evidence="2">inorganic diphosphatase</fullName>
        <ecNumber evidence="2">3.6.1.1</ecNumber>
    </recommendedName>
</protein>
<dbReference type="RefSeq" id="WP_165868569.1">
    <property type="nucleotide sequence ID" value="NZ_SMGQ01000013.1"/>
</dbReference>
<dbReference type="EC" id="3.6.1.1" evidence="2"/>
<keyword evidence="8" id="KW-1185">Reference proteome</keyword>
<evidence type="ECO:0000259" key="6">
    <source>
        <dbReference type="PROSITE" id="PS51462"/>
    </source>
</evidence>
<evidence type="ECO:0000313" key="8">
    <source>
        <dbReference type="Proteomes" id="UP000294545"/>
    </source>
</evidence>
<dbReference type="Gene3D" id="3.90.79.10">
    <property type="entry name" value="Nucleoside Triphosphate Pyrophosphohydrolase"/>
    <property type="match status" value="1"/>
</dbReference>
<evidence type="ECO:0000256" key="2">
    <source>
        <dbReference type="ARBA" id="ARBA00012146"/>
    </source>
</evidence>
<dbReference type="PANTHER" id="PTHR43046:SF14">
    <property type="entry name" value="MUTT_NUDIX FAMILY PROTEIN"/>
    <property type="match status" value="1"/>
</dbReference>
<dbReference type="CDD" id="cd04688">
    <property type="entry name" value="NUDIX_Hydrolase"/>
    <property type="match status" value="1"/>
</dbReference>
<evidence type="ECO:0000256" key="5">
    <source>
        <dbReference type="ARBA" id="ARBA00022842"/>
    </source>
</evidence>
<dbReference type="InterPro" id="IPR020084">
    <property type="entry name" value="NUDIX_hydrolase_CS"/>
</dbReference>
<dbReference type="AlphaFoldDB" id="A0A4R1MQ78"/>
<feature type="domain" description="Nudix hydrolase" evidence="6">
    <location>
        <begin position="115"/>
        <end position="250"/>
    </location>
</feature>
<dbReference type="InterPro" id="IPR008162">
    <property type="entry name" value="Pyrophosphatase"/>
</dbReference>
<dbReference type="SUPFAM" id="SSF50324">
    <property type="entry name" value="Inorganic pyrophosphatase"/>
    <property type="match status" value="1"/>
</dbReference>
<evidence type="ECO:0000256" key="3">
    <source>
        <dbReference type="ARBA" id="ARBA00022723"/>
    </source>
</evidence>
<dbReference type="InterPro" id="IPR015797">
    <property type="entry name" value="NUDIX_hydrolase-like_dom_sf"/>
</dbReference>
<sequence length="252" mass="29284">MIEYLGREVEVKIDRPLGSKHPDHGFVYPINYGFIEGTKAADNEEIDAYVLGIFEPISTYRGKVIGIIKRNNDVEDKLIVANDLNSYDKYQIKALTEFQERFFDTEIITYDYLRSSIRNTVRGLIKKGNKILVLEEKYQGEKYYFLPGGGIEYLEKSQEALYREMKEELNVDIVESQLMHVIDNIFEANGIKAHEATQIYEVKVSGIEELKDGDRMDKDLMPSKIRWIDIEELRKEIAPLYPEELKGLLSRD</sequence>
<dbReference type="EMBL" id="SMGQ01000013">
    <property type="protein sequence ID" value="TCK92679.1"/>
    <property type="molecule type" value="Genomic_DNA"/>
</dbReference>
<keyword evidence="4" id="KW-0378">Hydrolase</keyword>
<evidence type="ECO:0000256" key="4">
    <source>
        <dbReference type="ARBA" id="ARBA00022801"/>
    </source>
</evidence>